<gene>
    <name evidence="2" type="ORF">UY82_C0014G0006</name>
</gene>
<dbReference type="AlphaFoldDB" id="A0A0G1XZX0"/>
<dbReference type="Gene3D" id="3.90.320.10">
    <property type="match status" value="1"/>
</dbReference>
<comment type="caution">
    <text evidence="2">The sequence shown here is derived from an EMBL/GenBank/DDBJ whole genome shotgun (WGS) entry which is preliminary data.</text>
</comment>
<evidence type="ECO:0000313" key="2">
    <source>
        <dbReference type="EMBL" id="KKW36723.1"/>
    </source>
</evidence>
<protein>
    <recommendedName>
        <fullName evidence="1">PD-(D/E)XK endonuclease-like domain-containing protein</fullName>
    </recommendedName>
</protein>
<evidence type="ECO:0000259" key="1">
    <source>
        <dbReference type="Pfam" id="PF12705"/>
    </source>
</evidence>
<dbReference type="Pfam" id="PF12705">
    <property type="entry name" value="PDDEXK_1"/>
    <property type="match status" value="1"/>
</dbReference>
<dbReference type="InterPro" id="IPR038726">
    <property type="entry name" value="PDDEXK_AddAB-type"/>
</dbReference>
<dbReference type="Proteomes" id="UP000033865">
    <property type="component" value="Unassembled WGS sequence"/>
</dbReference>
<feature type="domain" description="PD-(D/E)XK endonuclease-like" evidence="1">
    <location>
        <begin position="103"/>
        <end position="242"/>
    </location>
</feature>
<name>A0A0G1XZX0_9BACT</name>
<proteinExistence type="predicted"/>
<reference evidence="2 3" key="1">
    <citation type="journal article" date="2015" name="Nature">
        <title>rRNA introns, odd ribosomes, and small enigmatic genomes across a large radiation of phyla.</title>
        <authorList>
            <person name="Brown C.T."/>
            <person name="Hug L.A."/>
            <person name="Thomas B.C."/>
            <person name="Sharon I."/>
            <person name="Castelle C.J."/>
            <person name="Singh A."/>
            <person name="Wilkins M.J."/>
            <person name="Williams K.H."/>
            <person name="Banfield J.F."/>
        </authorList>
    </citation>
    <scope>NUCLEOTIDE SEQUENCE [LARGE SCALE GENOMIC DNA]</scope>
</reference>
<accession>A0A0G1XZX0</accession>
<evidence type="ECO:0000313" key="3">
    <source>
        <dbReference type="Proteomes" id="UP000033865"/>
    </source>
</evidence>
<sequence length="292" mass="33389">MSQYYKGKRTRNLFDPTSIAPFKLSRTKLENFLNCPRCFYLDRRLGVDRPPGYPFSLNMAVDTLLKKEFDAHRAKGSTHPIMKHYGVDAIPFAHEDLNRWRENFVGVEARHKPSHFLVTGAVDDVWINPTGELIVVDYKSTSKDGEVNLDADWQIGYKRQMEIYQWLLRQNGFHVSDTGYFVYCNGNTDKEAFDAKLEFDIKLLPYVGKADWIDDALLQARVCLMGDEIPEPNFECDYCTYLTAVTLNSPFFAPTATVEPSGMLPERISLARGFKSMVWIARLSGRAPNFGS</sequence>
<dbReference type="InterPro" id="IPR011604">
    <property type="entry name" value="PDDEXK-like_dom_sf"/>
</dbReference>
<dbReference type="EMBL" id="LCRN01000014">
    <property type="protein sequence ID" value="KKW36723.1"/>
    <property type="molecule type" value="Genomic_DNA"/>
</dbReference>
<organism evidence="2 3">
    <name type="scientific">Candidatus Uhrbacteria bacterium GW2011_GWC2_53_7</name>
    <dbReference type="NCBI Taxonomy" id="1618986"/>
    <lineage>
        <taxon>Bacteria</taxon>
        <taxon>Candidatus Uhriibacteriota</taxon>
    </lineage>
</organism>